<reference evidence="4" key="1">
    <citation type="submission" date="2021-01" db="EMBL/GenBank/DDBJ databases">
        <title>YIM 132084 draft genome.</title>
        <authorList>
            <person name="An D."/>
        </authorList>
    </citation>
    <scope>NUCLEOTIDE SEQUENCE</scope>
    <source>
        <strain evidence="4">YIM 132084</strain>
    </source>
</reference>
<evidence type="ECO:0000256" key="3">
    <source>
        <dbReference type="PROSITE-ProRule" id="PRU00339"/>
    </source>
</evidence>
<comment type="caution">
    <text evidence="4">The sequence shown here is derived from an EMBL/GenBank/DDBJ whole genome shotgun (WGS) entry which is preliminary data.</text>
</comment>
<organism evidence="4 5">
    <name type="scientific">Nakamurella leprariae</name>
    <dbReference type="NCBI Taxonomy" id="2803911"/>
    <lineage>
        <taxon>Bacteria</taxon>
        <taxon>Bacillati</taxon>
        <taxon>Actinomycetota</taxon>
        <taxon>Actinomycetes</taxon>
        <taxon>Nakamurellales</taxon>
        <taxon>Nakamurellaceae</taxon>
        <taxon>Nakamurella</taxon>
    </lineage>
</organism>
<gene>
    <name evidence="4" type="ORF">JL106_14850</name>
</gene>
<evidence type="ECO:0000313" key="5">
    <source>
        <dbReference type="Proteomes" id="UP000663792"/>
    </source>
</evidence>
<keyword evidence="1" id="KW-0677">Repeat</keyword>
<dbReference type="SUPFAM" id="SSF48452">
    <property type="entry name" value="TPR-like"/>
    <property type="match status" value="1"/>
</dbReference>
<protein>
    <submittedName>
        <fullName evidence="4">Tetratricopeptide repeat protein</fullName>
    </submittedName>
</protein>
<dbReference type="PROSITE" id="PS50005">
    <property type="entry name" value="TPR"/>
    <property type="match status" value="2"/>
</dbReference>
<dbReference type="InterPro" id="IPR050498">
    <property type="entry name" value="Ycf3"/>
</dbReference>
<feature type="repeat" description="TPR" evidence="3">
    <location>
        <begin position="106"/>
        <end position="139"/>
    </location>
</feature>
<evidence type="ECO:0000313" key="4">
    <source>
        <dbReference type="EMBL" id="MBM9468561.1"/>
    </source>
</evidence>
<dbReference type="PANTHER" id="PTHR44858:SF1">
    <property type="entry name" value="UDP-N-ACETYLGLUCOSAMINE--PEPTIDE N-ACETYLGLUCOSAMINYLTRANSFERASE SPINDLY-RELATED"/>
    <property type="match status" value="1"/>
</dbReference>
<dbReference type="InterPro" id="IPR019734">
    <property type="entry name" value="TPR_rpt"/>
</dbReference>
<evidence type="ECO:0000256" key="2">
    <source>
        <dbReference type="ARBA" id="ARBA00022803"/>
    </source>
</evidence>
<feature type="repeat" description="TPR" evidence="3">
    <location>
        <begin position="72"/>
        <end position="105"/>
    </location>
</feature>
<dbReference type="PANTHER" id="PTHR44858">
    <property type="entry name" value="TETRATRICOPEPTIDE REPEAT PROTEIN 6"/>
    <property type="match status" value="1"/>
</dbReference>
<dbReference type="Pfam" id="PF13181">
    <property type="entry name" value="TPR_8"/>
    <property type="match status" value="1"/>
</dbReference>
<dbReference type="Proteomes" id="UP000663792">
    <property type="component" value="Unassembled WGS sequence"/>
</dbReference>
<dbReference type="AlphaFoldDB" id="A0A938YFF9"/>
<dbReference type="InterPro" id="IPR011990">
    <property type="entry name" value="TPR-like_helical_dom_sf"/>
</dbReference>
<evidence type="ECO:0000256" key="1">
    <source>
        <dbReference type="ARBA" id="ARBA00022737"/>
    </source>
</evidence>
<dbReference type="Gene3D" id="1.25.40.10">
    <property type="entry name" value="Tetratricopeptide repeat domain"/>
    <property type="match status" value="1"/>
</dbReference>
<keyword evidence="2 3" id="KW-0802">TPR repeat</keyword>
<sequence>MISQEQRRIMYRGLATKGRLAVDAEELASIDARLAEDPLDYYLWTARAVVCGSTDEAIRCYSIALGIQPLASHSRYNRGRKYMGQDRFEEGLADLRTATALDPDDGWKWHFQGVALYFLERYDEAIASFETAIEVNQRNEEPLLPFEVDWLWNCHHQAGDREAADRCLTLVGPDTPVVDTEATYKRRILLYRGLLDEQDYLGGIDRADVAEAGNQLYGLANHRFRQLGDVEGSVQLLRQVLDLDPAKSGWGRKMAARDLPLRVALRGGAS</sequence>
<proteinExistence type="predicted"/>
<dbReference type="RefSeq" id="WP_205261513.1">
    <property type="nucleotide sequence ID" value="NZ_JAERWK010000019.1"/>
</dbReference>
<dbReference type="EMBL" id="JAERWK010000019">
    <property type="protein sequence ID" value="MBM9468561.1"/>
    <property type="molecule type" value="Genomic_DNA"/>
</dbReference>
<keyword evidence="5" id="KW-1185">Reference proteome</keyword>
<accession>A0A938YFF9</accession>
<name>A0A938YFF9_9ACTN</name>
<dbReference type="SMART" id="SM00028">
    <property type="entry name" value="TPR"/>
    <property type="match status" value="3"/>
</dbReference>
<dbReference type="Pfam" id="PF13432">
    <property type="entry name" value="TPR_16"/>
    <property type="match status" value="1"/>
</dbReference>